<dbReference type="Gene3D" id="3.30.470.20">
    <property type="entry name" value="ATP-grasp fold, B domain"/>
    <property type="match status" value="1"/>
</dbReference>
<sequence length="663" mass="68363">MRDLSRLLRPRSLAIFGGGWAENVVRQCEASGFSGEIWPVHPTRSDIAGRRCFRSLEDVPGVPDAAFVGVNRMATLDVVADLRDVGAGGAICFASGFSETGHHELQAEFVARAGEMPVLGPNCYGLINCLDGAMIWPDQQGCRPVESGVAILTQSSNIGMTLTMQRRGLPIAYLACLGNAAQTGLADLAAAMLADARVTALGVYMEGVGDARAFAQVVAAARRAGKGVVVLKAGRSDMGRSVALTHTASLAGAAVVSSAFLLQIGAGEVTSLPALIETLKVLHANGPLQAKTFLSVSCSGGEAGLVADAAESTDLNFPAVPIETKARLSALLGPLVSITNPLDYQTFIWGDLPLMSEVFSVAAEGFDAALFVIDQPNPSLCDVASFEPAFNAMIGARAATGRPVFAVSTLQETIDEGLSGRLFEGGVTPLLGIDDALAALSAAGVPAGAQGWLPWPVSGLRDAVLLDEVAAKARLKAAGIAVPKGVQAAELSGLDASALSAPFALKGLGFAHKSEAGAVRLNVHSLERQAPMSGASGYLLEEMVIGGVAEILIGGARDPVYGATLTLGFGGVRAELLKDTVTLVAPVTTAEVETALRRLALWPLLDGFRGVPKADVGAIVEVVLTVQAMLAGDESLVDIEINPLIVHQGGAVAVDALIRMELT</sequence>
<keyword evidence="1" id="KW-0816">Tricarboxylic acid cycle</keyword>
<dbReference type="InterPro" id="IPR016102">
    <property type="entry name" value="Succinyl-CoA_synth-like"/>
</dbReference>
<dbReference type="InterPro" id="IPR013815">
    <property type="entry name" value="ATP_grasp_subdomain_1"/>
</dbReference>
<dbReference type="SMART" id="SM00881">
    <property type="entry name" value="CoA_binding"/>
    <property type="match status" value="1"/>
</dbReference>
<dbReference type="SUPFAM" id="SSF56059">
    <property type="entry name" value="Glutathione synthetase ATP-binding domain-like"/>
    <property type="match status" value="1"/>
</dbReference>
<dbReference type="PANTHER" id="PTHR42793">
    <property type="entry name" value="COA BINDING DOMAIN CONTAINING PROTEIN"/>
    <property type="match status" value="1"/>
</dbReference>
<dbReference type="Pfam" id="PF13607">
    <property type="entry name" value="Succ_CoA_lig"/>
    <property type="match status" value="1"/>
</dbReference>
<organism evidence="3 4">
    <name type="scientific">Boseongicola aestuarii</name>
    <dbReference type="NCBI Taxonomy" id="1470561"/>
    <lineage>
        <taxon>Bacteria</taxon>
        <taxon>Pseudomonadati</taxon>
        <taxon>Pseudomonadota</taxon>
        <taxon>Alphaproteobacteria</taxon>
        <taxon>Rhodobacterales</taxon>
        <taxon>Paracoccaceae</taxon>
        <taxon>Boseongicola</taxon>
    </lineage>
</organism>
<dbReference type="EMBL" id="FXXQ01000002">
    <property type="protein sequence ID" value="SMX22554.1"/>
    <property type="molecule type" value="Genomic_DNA"/>
</dbReference>
<dbReference type="InterPro" id="IPR032875">
    <property type="entry name" value="Succ_CoA_lig_flav_dom"/>
</dbReference>
<evidence type="ECO:0000313" key="3">
    <source>
        <dbReference type="EMBL" id="SMX22554.1"/>
    </source>
</evidence>
<evidence type="ECO:0000313" key="4">
    <source>
        <dbReference type="Proteomes" id="UP000201838"/>
    </source>
</evidence>
<dbReference type="RefSeq" id="WP_093972556.1">
    <property type="nucleotide sequence ID" value="NZ_FXXQ01000002.1"/>
</dbReference>
<dbReference type="SUPFAM" id="SSF51735">
    <property type="entry name" value="NAD(P)-binding Rossmann-fold domains"/>
    <property type="match status" value="1"/>
</dbReference>
<reference evidence="3 4" key="1">
    <citation type="submission" date="2017-05" db="EMBL/GenBank/DDBJ databases">
        <authorList>
            <person name="Song R."/>
            <person name="Chenine A.L."/>
            <person name="Ruprecht R.M."/>
        </authorList>
    </citation>
    <scope>NUCLEOTIDE SEQUENCE [LARGE SCALE GENOMIC DNA]</scope>
    <source>
        <strain evidence="3 4">CECT 8489</strain>
    </source>
</reference>
<gene>
    <name evidence="3" type="ORF">BOA8489_00651</name>
</gene>
<dbReference type="Pfam" id="PF13549">
    <property type="entry name" value="ATP-grasp_5"/>
    <property type="match status" value="1"/>
</dbReference>
<dbReference type="AlphaFoldDB" id="A0A238IY09"/>
<protein>
    <recommendedName>
        <fullName evidence="2">CoA-binding domain-containing protein</fullName>
    </recommendedName>
</protein>
<dbReference type="InterPro" id="IPR036291">
    <property type="entry name" value="NAD(P)-bd_dom_sf"/>
</dbReference>
<name>A0A238IY09_9RHOB</name>
<evidence type="ECO:0000256" key="1">
    <source>
        <dbReference type="ARBA" id="ARBA00022532"/>
    </source>
</evidence>
<dbReference type="Gene3D" id="3.30.1490.20">
    <property type="entry name" value="ATP-grasp fold, A domain"/>
    <property type="match status" value="1"/>
</dbReference>
<keyword evidence="4" id="KW-1185">Reference proteome</keyword>
<dbReference type="SUPFAM" id="SSF52210">
    <property type="entry name" value="Succinyl-CoA synthetase domains"/>
    <property type="match status" value="2"/>
</dbReference>
<dbReference type="GO" id="GO:0005524">
    <property type="term" value="F:ATP binding"/>
    <property type="evidence" value="ECO:0007669"/>
    <property type="project" value="InterPro"/>
</dbReference>
<dbReference type="Pfam" id="PF13380">
    <property type="entry name" value="CoA_binding_2"/>
    <property type="match status" value="1"/>
</dbReference>
<dbReference type="PANTHER" id="PTHR42793:SF4">
    <property type="entry name" value="BLL6376 PROTEIN"/>
    <property type="match status" value="1"/>
</dbReference>
<dbReference type="GO" id="GO:0006099">
    <property type="term" value="P:tricarboxylic acid cycle"/>
    <property type="evidence" value="ECO:0007669"/>
    <property type="project" value="UniProtKB-KW"/>
</dbReference>
<dbReference type="Gene3D" id="3.40.50.720">
    <property type="entry name" value="NAD(P)-binding Rossmann-like Domain"/>
    <property type="match status" value="1"/>
</dbReference>
<proteinExistence type="predicted"/>
<accession>A0A238IY09</accession>
<dbReference type="Proteomes" id="UP000201838">
    <property type="component" value="Unassembled WGS sequence"/>
</dbReference>
<dbReference type="InterPro" id="IPR003781">
    <property type="entry name" value="CoA-bd"/>
</dbReference>
<evidence type="ECO:0000259" key="2">
    <source>
        <dbReference type="SMART" id="SM00881"/>
    </source>
</evidence>
<dbReference type="OrthoDB" id="9807426at2"/>
<dbReference type="Gene3D" id="3.40.50.261">
    <property type="entry name" value="Succinyl-CoA synthetase domains"/>
    <property type="match status" value="2"/>
</dbReference>
<feature type="domain" description="CoA-binding" evidence="2">
    <location>
        <begin position="7"/>
        <end position="97"/>
    </location>
</feature>